<dbReference type="Pfam" id="PF19239">
    <property type="entry name" value="GIY_YIG_domain"/>
    <property type="match status" value="1"/>
</dbReference>
<dbReference type="STRING" id="74649.A0A2P6RK45"/>
<keyword evidence="3" id="KW-1185">Reference proteome</keyword>
<evidence type="ECO:0000313" key="2">
    <source>
        <dbReference type="EMBL" id="PRQ46810.1"/>
    </source>
</evidence>
<organism evidence="2 3">
    <name type="scientific">Rosa chinensis</name>
    <name type="common">China rose</name>
    <dbReference type="NCBI Taxonomy" id="74649"/>
    <lineage>
        <taxon>Eukaryota</taxon>
        <taxon>Viridiplantae</taxon>
        <taxon>Streptophyta</taxon>
        <taxon>Embryophyta</taxon>
        <taxon>Tracheophyta</taxon>
        <taxon>Spermatophyta</taxon>
        <taxon>Magnoliopsida</taxon>
        <taxon>eudicotyledons</taxon>
        <taxon>Gunneridae</taxon>
        <taxon>Pentapetalae</taxon>
        <taxon>rosids</taxon>
        <taxon>fabids</taxon>
        <taxon>Rosales</taxon>
        <taxon>Rosaceae</taxon>
        <taxon>Rosoideae</taxon>
        <taxon>Rosoideae incertae sedis</taxon>
        <taxon>Rosa</taxon>
    </lineage>
</organism>
<dbReference type="Proteomes" id="UP000238479">
    <property type="component" value="Chromosome 2"/>
</dbReference>
<accession>A0A2P6RK45</accession>
<dbReference type="OMA" id="RCPEHKG"/>
<dbReference type="GO" id="GO:0003677">
    <property type="term" value="F:DNA binding"/>
    <property type="evidence" value="ECO:0007669"/>
    <property type="project" value="InterPro"/>
</dbReference>
<comment type="caution">
    <text evidence="2">The sequence shown here is derived from an EMBL/GenBank/DDBJ whole genome shotgun (WGS) entry which is preliminary data.</text>
</comment>
<dbReference type="Gramene" id="PRQ46810">
    <property type="protein sequence ID" value="PRQ46810"/>
    <property type="gene ID" value="RchiOBHm_Chr2g0093031"/>
</dbReference>
<dbReference type="InterPro" id="IPR000305">
    <property type="entry name" value="GIY-YIG_endonuc"/>
</dbReference>
<sequence>MPLILELEDEESPMVAGQVLTLAVQSPTLKREERKRLQHGPHFSKWKVLVAPGKDGAERYRVQNLPGNESPGVYELGVAVPPSGSGRGIKADQIVPVYVGQADSARTRLQQYGRTGAHLGRSCSGNPSEQICKGPGLIEEMLESGYSIVYRWAPMGTKSEAERTERQLLDTHDYAWNTRINGARRRDDVLQKLKEIPSKLTRFTNIVPRPLPSRQKQVGIRINSSNLVSTEDKFSNYADRESRNLIPQVFKFGRSQPRLVLDGSGITWEDTIICGVAVGDGSICRKAPVQGRKRCAEHKGTRITESITASNADSKSSFIGTRELISYKSGITQENTEICGVVTGNGSTCRRPPVPGRVRCAEHKGMRITGSTTASSADSKSSFIGTRELISYKSGITQENTEICGVVTGNGSTCRRPPVPGRVRCAEHKGMRITGSTTASNVDSRCSFISNREFVSYESGITWENTGICGARTNTGSACRRPPVQGRQRCAVHKGRRI</sequence>
<proteinExistence type="predicted"/>
<evidence type="ECO:0000313" key="3">
    <source>
        <dbReference type="Proteomes" id="UP000238479"/>
    </source>
</evidence>
<protein>
    <submittedName>
        <fullName evidence="2">Putative transcription factor HRT family</fullName>
    </submittedName>
</protein>
<dbReference type="AlphaFoldDB" id="A0A2P6RK45"/>
<evidence type="ECO:0000259" key="1">
    <source>
        <dbReference type="SMART" id="SM00465"/>
    </source>
</evidence>
<dbReference type="InterPro" id="IPR038909">
    <property type="entry name" value="Effector_transcript"/>
</dbReference>
<reference evidence="2 3" key="1">
    <citation type="journal article" date="2018" name="Nat. Genet.">
        <title>The Rosa genome provides new insights in the design of modern roses.</title>
        <authorList>
            <person name="Bendahmane M."/>
        </authorList>
    </citation>
    <scope>NUCLEOTIDE SEQUENCE [LARGE SCALE GENOMIC DNA]</scope>
    <source>
        <strain evidence="3">cv. Old Blush</strain>
    </source>
</reference>
<dbReference type="EMBL" id="PDCK01000040">
    <property type="protein sequence ID" value="PRQ46810.1"/>
    <property type="molecule type" value="Genomic_DNA"/>
</dbReference>
<feature type="domain" description="GIY-YIG" evidence="1">
    <location>
        <begin position="83"/>
        <end position="182"/>
    </location>
</feature>
<name>A0A2P6RK45_ROSCH</name>
<dbReference type="PANTHER" id="PTHR35133:SF1">
    <property type="entry name" value="PROTEIN EFFECTOR OF TRANSCRIPTION 2-RELATED"/>
    <property type="match status" value="1"/>
</dbReference>
<dbReference type="GO" id="GO:0006355">
    <property type="term" value="P:regulation of DNA-templated transcription"/>
    <property type="evidence" value="ECO:0007669"/>
    <property type="project" value="InterPro"/>
</dbReference>
<dbReference type="PANTHER" id="PTHR35133">
    <property type="entry name" value="PROTEIN EFFECTOR OF TRANSCRIPTION 2-RELATED"/>
    <property type="match status" value="1"/>
</dbReference>
<dbReference type="SMART" id="SM00465">
    <property type="entry name" value="GIYc"/>
    <property type="match status" value="1"/>
</dbReference>
<gene>
    <name evidence="2" type="ORF">RchiOBHm_Chr2g0093031</name>
</gene>